<keyword evidence="3" id="KW-1185">Reference proteome</keyword>
<dbReference type="AlphaFoldDB" id="A0A7N2LUY4"/>
<evidence type="ECO:0000313" key="3">
    <source>
        <dbReference type="Proteomes" id="UP000594261"/>
    </source>
</evidence>
<dbReference type="RefSeq" id="XP_030973983.1">
    <property type="nucleotide sequence ID" value="XM_031118123.1"/>
</dbReference>
<dbReference type="InterPro" id="IPR013783">
    <property type="entry name" value="Ig-like_fold"/>
</dbReference>
<dbReference type="EMBL" id="LRBV02000006">
    <property type="status" value="NOT_ANNOTATED_CDS"/>
    <property type="molecule type" value="Genomic_DNA"/>
</dbReference>
<reference evidence="2 3" key="1">
    <citation type="journal article" date="2016" name="G3 (Bethesda)">
        <title>First Draft Assembly and Annotation of the Genome of a California Endemic Oak Quercus lobata Nee (Fagaceae).</title>
        <authorList>
            <person name="Sork V.L."/>
            <person name="Fitz-Gibbon S.T."/>
            <person name="Puiu D."/>
            <person name="Crepeau M."/>
            <person name="Gugger P.F."/>
            <person name="Sherman R."/>
            <person name="Stevens K."/>
            <person name="Langley C.H."/>
            <person name="Pellegrini M."/>
            <person name="Salzberg S.L."/>
        </authorList>
    </citation>
    <scope>NUCLEOTIDE SEQUENCE [LARGE SCALE GENOMIC DNA]</scope>
    <source>
        <strain evidence="2 3">cv. SW786</strain>
    </source>
</reference>
<sequence length="147" mass="15290">MALKLVLFVTVMVAALALPIAKGTSVVVEVQPSFVPCSLGANVTATPPFPNAQVQLRCGAGNVVASTTTNASGVFSFSLDSTRLSLLPTVPLNHCNLVVTTPLSTCNSTLPPVGVLESRIQFIRSSVLGLRIVLTFGPVGFRYSSST</sequence>
<evidence type="ECO:0008006" key="4">
    <source>
        <dbReference type="Google" id="ProtNLM"/>
    </source>
</evidence>
<name>A0A7N2LUY4_QUELO</name>
<feature type="chain" id="PRO_5029832383" description="Pollen Ole e 1 allergen and extensin family protein" evidence="1">
    <location>
        <begin position="18"/>
        <end position="147"/>
    </location>
</feature>
<dbReference type="OrthoDB" id="905355at2759"/>
<dbReference type="GeneID" id="115994094"/>
<dbReference type="InParanoid" id="A0A7N2LUY4"/>
<accession>A0A7N2LUY4</accession>
<dbReference type="Proteomes" id="UP000594261">
    <property type="component" value="Chromosome 6"/>
</dbReference>
<dbReference type="FunCoup" id="A0A7N2LUY4">
    <property type="interactions" value="92"/>
</dbReference>
<keyword evidence="1" id="KW-0732">Signal</keyword>
<dbReference type="KEGG" id="qlo:115994094"/>
<dbReference type="SUPFAM" id="SSF49478">
    <property type="entry name" value="Cna protein B-type domain"/>
    <property type="match status" value="1"/>
</dbReference>
<dbReference type="EnsemblPlants" id="QL06p009754:mrna">
    <property type="protein sequence ID" value="QL06p009754:mrna"/>
    <property type="gene ID" value="QL06p009754"/>
</dbReference>
<dbReference type="PANTHER" id="PTHR34458:SF5">
    <property type="entry name" value="POLLEN OLE E 1 ALLERGEN AND EXTENSIN FAMILY PROTEIN"/>
    <property type="match status" value="1"/>
</dbReference>
<evidence type="ECO:0000313" key="2">
    <source>
        <dbReference type="EnsemblPlants" id="QL06p009754:mrna"/>
    </source>
</evidence>
<dbReference type="Gene3D" id="2.60.40.10">
    <property type="entry name" value="Immunoglobulins"/>
    <property type="match status" value="1"/>
</dbReference>
<evidence type="ECO:0000256" key="1">
    <source>
        <dbReference type="SAM" id="SignalP"/>
    </source>
</evidence>
<dbReference type="Gramene" id="QL06p009754:mrna">
    <property type="protein sequence ID" value="QL06p009754:mrna"/>
    <property type="gene ID" value="QL06p009754"/>
</dbReference>
<reference evidence="2" key="2">
    <citation type="submission" date="2021-01" db="UniProtKB">
        <authorList>
            <consortium name="EnsemblPlants"/>
        </authorList>
    </citation>
    <scope>IDENTIFICATION</scope>
</reference>
<organism evidence="2 3">
    <name type="scientific">Quercus lobata</name>
    <name type="common">Valley oak</name>
    <dbReference type="NCBI Taxonomy" id="97700"/>
    <lineage>
        <taxon>Eukaryota</taxon>
        <taxon>Viridiplantae</taxon>
        <taxon>Streptophyta</taxon>
        <taxon>Embryophyta</taxon>
        <taxon>Tracheophyta</taxon>
        <taxon>Spermatophyta</taxon>
        <taxon>Magnoliopsida</taxon>
        <taxon>eudicotyledons</taxon>
        <taxon>Gunneridae</taxon>
        <taxon>Pentapetalae</taxon>
        <taxon>rosids</taxon>
        <taxon>fabids</taxon>
        <taxon>Fagales</taxon>
        <taxon>Fagaceae</taxon>
        <taxon>Quercus</taxon>
    </lineage>
</organism>
<gene>
    <name evidence="2" type="primary">LOC115994094</name>
</gene>
<dbReference type="OMA" id="GLFRIQG"/>
<protein>
    <recommendedName>
        <fullName evidence="4">Pollen Ole e 1 allergen and extensin family protein</fullName>
    </recommendedName>
</protein>
<dbReference type="PANTHER" id="PTHR34458">
    <property type="entry name" value="POLLEN OLE E 1 ALLERGEN AND EXTENSIN FAMILY PROTEIN-RELATED"/>
    <property type="match status" value="1"/>
</dbReference>
<proteinExistence type="predicted"/>
<dbReference type="InterPro" id="IPR040404">
    <property type="entry name" value="Phylloplanin-like"/>
</dbReference>
<feature type="signal peptide" evidence="1">
    <location>
        <begin position="1"/>
        <end position="17"/>
    </location>
</feature>